<feature type="compositionally biased region" description="Basic and acidic residues" evidence="1">
    <location>
        <begin position="81"/>
        <end position="94"/>
    </location>
</feature>
<evidence type="ECO:0000313" key="3">
    <source>
        <dbReference type="Proteomes" id="UP000222163"/>
    </source>
</evidence>
<evidence type="ECO:0000256" key="1">
    <source>
        <dbReference type="SAM" id="MobiDB-lite"/>
    </source>
</evidence>
<comment type="caution">
    <text evidence="2">The sequence shown here is derived from an EMBL/GenBank/DDBJ whole genome shotgun (WGS) entry which is preliminary data.</text>
</comment>
<gene>
    <name evidence="2" type="ORF">CSC81_18335</name>
</gene>
<feature type="region of interest" description="Disordered" evidence="1">
    <location>
        <begin position="81"/>
        <end position="151"/>
    </location>
</feature>
<dbReference type="Proteomes" id="UP000222163">
    <property type="component" value="Unassembled WGS sequence"/>
</dbReference>
<protein>
    <submittedName>
        <fullName evidence="2">Uncharacterized protein</fullName>
    </submittedName>
</protein>
<reference evidence="2 3" key="1">
    <citation type="journal article" date="2016" name="Nat. Commun.">
        <title>Microbial interactions lead to rapid micro-scale successions on model marine particles.</title>
        <authorList>
            <person name="Datta M.S."/>
            <person name="Sliwerska E."/>
            <person name="Gore J."/>
            <person name="Polz M.F."/>
            <person name="Cordero O.X."/>
        </authorList>
    </citation>
    <scope>NUCLEOTIDE SEQUENCE [LARGE SCALE GENOMIC DNA]</scope>
    <source>
        <strain evidence="2 3">4G03</strain>
    </source>
</reference>
<dbReference type="AlphaFoldDB" id="A0A2G1BP78"/>
<sequence length="151" mass="16151">HIRRADLLPGCRSQRATGGCHQDAAVEPDDFDGATGRAAQEVGRQARHLSDAASRADAFSAVSISRNPGHLGYRCAVRRRDGNLQRGVRSDGRRGAPCGGNRHRQGPQFVLRRTTALEGDGAQPAQVDLPEDRDQPPGATGGDVLDPRPEE</sequence>
<evidence type="ECO:0000313" key="2">
    <source>
        <dbReference type="EMBL" id="PHN95840.1"/>
    </source>
</evidence>
<dbReference type="EMBL" id="PDUU01000978">
    <property type="protein sequence ID" value="PHN95840.1"/>
    <property type="molecule type" value="Genomic_DNA"/>
</dbReference>
<feature type="non-terminal residue" evidence="2">
    <location>
        <position position="151"/>
    </location>
</feature>
<proteinExistence type="predicted"/>
<accession>A0A2G1BP78</accession>
<organism evidence="2 3">
    <name type="scientific">Tenacibaculum discolor</name>
    <dbReference type="NCBI Taxonomy" id="361581"/>
    <lineage>
        <taxon>Bacteria</taxon>
        <taxon>Pseudomonadati</taxon>
        <taxon>Bacteroidota</taxon>
        <taxon>Flavobacteriia</taxon>
        <taxon>Flavobacteriales</taxon>
        <taxon>Flavobacteriaceae</taxon>
        <taxon>Tenacibaculum</taxon>
    </lineage>
</organism>
<name>A0A2G1BP78_9FLAO</name>
<feature type="non-terminal residue" evidence="2">
    <location>
        <position position="1"/>
    </location>
</feature>